<sequence>IQRIVQDAEPSNFKQYFSGWREASDQIGLGRVYAAAPVEGNAPSSGRSSPRSHSRGRRMIKSGGCALGFMPDDGQSGQVEIWSVVNFELEELPEEKSGFFFGGDSYVIRYTYDKPTGRGYIIYFWQGKDSSQDEKAASALHAIRLDNEVSGKAVQVRVTQGHEPRHFLRIFKGKLVIFMGGHASGFRNVHDHDTYDVDGTRLFEVRGTCPDDTRAVQVPEVAASLNSDDAFVLETPTETYIWYGQGCSDEEKEMARNASSLVSPDREPIIIEEGEEPEEFWNALGGQGEYQKAFIRRTNPHLEPRLFHCKINSLGKFSVEEIDDFKQEDLDEDDVMILDSGDEIYVWVGSKASSEERQQAMKMAEEYLKIEPTDRTPELTLIFTLKQGEESEDFTSLFPSWDATLWESLTSYDDMKKQMDEANAAQED</sequence>
<dbReference type="SMART" id="SM00262">
    <property type="entry name" value="GEL"/>
    <property type="match status" value="3"/>
</dbReference>
<dbReference type="GO" id="GO:0051016">
    <property type="term" value="P:barbed-end actin filament capping"/>
    <property type="evidence" value="ECO:0007669"/>
    <property type="project" value="TreeGrafter"/>
</dbReference>
<dbReference type="GO" id="GO:0008154">
    <property type="term" value="P:actin polymerization or depolymerization"/>
    <property type="evidence" value="ECO:0007669"/>
    <property type="project" value="TreeGrafter"/>
</dbReference>
<keyword evidence="3" id="KW-0677">Repeat</keyword>
<dbReference type="CDD" id="cd11293">
    <property type="entry name" value="gelsolin_S4_like"/>
    <property type="match status" value="1"/>
</dbReference>
<evidence type="ECO:0000256" key="3">
    <source>
        <dbReference type="ARBA" id="ARBA00022737"/>
    </source>
</evidence>
<name>A0A8K0JW80_LADFU</name>
<dbReference type="InterPro" id="IPR007123">
    <property type="entry name" value="Gelsolin-like_dom"/>
</dbReference>
<evidence type="ECO:0000313" key="6">
    <source>
        <dbReference type="EMBL" id="KAG8223496.1"/>
    </source>
</evidence>
<dbReference type="Pfam" id="PF00626">
    <property type="entry name" value="Gelsolin"/>
    <property type="match status" value="3"/>
</dbReference>
<dbReference type="GO" id="GO:0051014">
    <property type="term" value="P:actin filament severing"/>
    <property type="evidence" value="ECO:0007669"/>
    <property type="project" value="TreeGrafter"/>
</dbReference>
<evidence type="ECO:0000259" key="5">
    <source>
        <dbReference type="Pfam" id="PF00626"/>
    </source>
</evidence>
<dbReference type="PANTHER" id="PTHR11977">
    <property type="entry name" value="VILLIN"/>
    <property type="match status" value="1"/>
</dbReference>
<proteinExistence type="inferred from homology"/>
<keyword evidence="7" id="KW-1185">Reference proteome</keyword>
<dbReference type="FunFam" id="3.40.20.10:FF:000001">
    <property type="entry name" value="Gelsolin"/>
    <property type="match status" value="1"/>
</dbReference>
<comment type="similarity">
    <text evidence="1">Belongs to the villin/gelsolin family.</text>
</comment>
<feature type="non-terminal residue" evidence="6">
    <location>
        <position position="428"/>
    </location>
</feature>
<organism evidence="6 7">
    <name type="scientific">Ladona fulva</name>
    <name type="common">Scarce chaser dragonfly</name>
    <name type="synonym">Libellula fulva</name>
    <dbReference type="NCBI Taxonomy" id="123851"/>
    <lineage>
        <taxon>Eukaryota</taxon>
        <taxon>Metazoa</taxon>
        <taxon>Ecdysozoa</taxon>
        <taxon>Arthropoda</taxon>
        <taxon>Hexapoda</taxon>
        <taxon>Insecta</taxon>
        <taxon>Pterygota</taxon>
        <taxon>Palaeoptera</taxon>
        <taxon>Odonata</taxon>
        <taxon>Epiprocta</taxon>
        <taxon>Anisoptera</taxon>
        <taxon>Libelluloidea</taxon>
        <taxon>Libellulidae</taxon>
        <taxon>Ladona</taxon>
    </lineage>
</organism>
<evidence type="ECO:0000313" key="7">
    <source>
        <dbReference type="Proteomes" id="UP000792457"/>
    </source>
</evidence>
<dbReference type="InterPro" id="IPR029006">
    <property type="entry name" value="ADF-H/Gelsolin-like_dom_sf"/>
</dbReference>
<dbReference type="OrthoDB" id="6375767at2759"/>
<gene>
    <name evidence="6" type="ORF">J437_LFUL004964</name>
</gene>
<dbReference type="Gene3D" id="3.40.20.10">
    <property type="entry name" value="Severin"/>
    <property type="match status" value="3"/>
</dbReference>
<dbReference type="PANTHER" id="PTHR11977:SF123">
    <property type="entry name" value="GELSOLIN"/>
    <property type="match status" value="1"/>
</dbReference>
<dbReference type="Proteomes" id="UP000792457">
    <property type="component" value="Unassembled WGS sequence"/>
</dbReference>
<comment type="caution">
    <text evidence="6">The sequence shown here is derived from an EMBL/GenBank/DDBJ whole genome shotgun (WGS) entry which is preliminary data.</text>
</comment>
<dbReference type="GO" id="GO:0015629">
    <property type="term" value="C:actin cytoskeleton"/>
    <property type="evidence" value="ECO:0007669"/>
    <property type="project" value="TreeGrafter"/>
</dbReference>
<protein>
    <recommendedName>
        <fullName evidence="5">Gelsolin-like domain-containing protein</fullName>
    </recommendedName>
</protein>
<dbReference type="CDD" id="cd11291">
    <property type="entry name" value="gelsolin_S6_like"/>
    <property type="match status" value="1"/>
</dbReference>
<evidence type="ECO:0000256" key="2">
    <source>
        <dbReference type="ARBA" id="ARBA00022467"/>
    </source>
</evidence>
<dbReference type="PRINTS" id="PR00597">
    <property type="entry name" value="GELSOLIN"/>
</dbReference>
<dbReference type="GO" id="GO:0005546">
    <property type="term" value="F:phosphatidylinositol-4,5-bisphosphate binding"/>
    <property type="evidence" value="ECO:0007669"/>
    <property type="project" value="TreeGrafter"/>
</dbReference>
<dbReference type="InterPro" id="IPR007122">
    <property type="entry name" value="Villin/Gelsolin"/>
</dbReference>
<dbReference type="AlphaFoldDB" id="A0A8K0JW80"/>
<keyword evidence="2" id="KW-0117">Actin capping</keyword>
<evidence type="ECO:0000256" key="1">
    <source>
        <dbReference type="ARBA" id="ARBA00008418"/>
    </source>
</evidence>
<dbReference type="EMBL" id="KZ308162">
    <property type="protein sequence ID" value="KAG8223496.1"/>
    <property type="molecule type" value="Genomic_DNA"/>
</dbReference>
<dbReference type="GO" id="GO:0005737">
    <property type="term" value="C:cytoplasm"/>
    <property type="evidence" value="ECO:0007669"/>
    <property type="project" value="TreeGrafter"/>
</dbReference>
<dbReference type="FunFam" id="3.40.20.10:FF:000005">
    <property type="entry name" value="Gelsolin"/>
    <property type="match status" value="1"/>
</dbReference>
<dbReference type="GO" id="GO:0051015">
    <property type="term" value="F:actin filament binding"/>
    <property type="evidence" value="ECO:0007669"/>
    <property type="project" value="InterPro"/>
</dbReference>
<keyword evidence="4" id="KW-0009">Actin-binding</keyword>
<feature type="domain" description="Gelsolin-like" evidence="5">
    <location>
        <begin position="87"/>
        <end position="168"/>
    </location>
</feature>
<accession>A0A8K0JW80</accession>
<dbReference type="SUPFAM" id="SSF55753">
    <property type="entry name" value="Actin depolymerizing proteins"/>
    <property type="match status" value="3"/>
</dbReference>
<feature type="domain" description="Gelsolin-like" evidence="5">
    <location>
        <begin position="216"/>
        <end position="281"/>
    </location>
</feature>
<reference evidence="6" key="2">
    <citation type="submission" date="2017-10" db="EMBL/GenBank/DDBJ databases">
        <title>Ladona fulva Genome sequencing and assembly.</title>
        <authorList>
            <person name="Murali S."/>
            <person name="Richards S."/>
            <person name="Bandaranaike D."/>
            <person name="Bellair M."/>
            <person name="Blankenburg K."/>
            <person name="Chao H."/>
            <person name="Dinh H."/>
            <person name="Doddapaneni H."/>
            <person name="Dugan-Rocha S."/>
            <person name="Elkadiri S."/>
            <person name="Gnanaolivu R."/>
            <person name="Hernandez B."/>
            <person name="Skinner E."/>
            <person name="Javaid M."/>
            <person name="Lee S."/>
            <person name="Li M."/>
            <person name="Ming W."/>
            <person name="Munidasa M."/>
            <person name="Muniz J."/>
            <person name="Nguyen L."/>
            <person name="Hughes D."/>
            <person name="Osuji N."/>
            <person name="Pu L.-L."/>
            <person name="Puazo M."/>
            <person name="Qu C."/>
            <person name="Quiroz J."/>
            <person name="Raj R."/>
            <person name="Weissenberger G."/>
            <person name="Xin Y."/>
            <person name="Zou X."/>
            <person name="Han Y."/>
            <person name="Worley K."/>
            <person name="Muzny D."/>
            <person name="Gibbs R."/>
        </authorList>
    </citation>
    <scope>NUCLEOTIDE SEQUENCE</scope>
    <source>
        <strain evidence="6">Sampled in the wild</strain>
    </source>
</reference>
<evidence type="ECO:0000256" key="4">
    <source>
        <dbReference type="ARBA" id="ARBA00023203"/>
    </source>
</evidence>
<feature type="domain" description="Gelsolin-like" evidence="5">
    <location>
        <begin position="318"/>
        <end position="394"/>
    </location>
</feature>
<dbReference type="CDD" id="cd11288">
    <property type="entry name" value="gelsolin_S5_like"/>
    <property type="match status" value="1"/>
</dbReference>
<reference evidence="6" key="1">
    <citation type="submission" date="2013-04" db="EMBL/GenBank/DDBJ databases">
        <authorList>
            <person name="Qu J."/>
            <person name="Murali S.C."/>
            <person name="Bandaranaike D."/>
            <person name="Bellair M."/>
            <person name="Blankenburg K."/>
            <person name="Chao H."/>
            <person name="Dinh H."/>
            <person name="Doddapaneni H."/>
            <person name="Downs B."/>
            <person name="Dugan-Rocha S."/>
            <person name="Elkadiri S."/>
            <person name="Gnanaolivu R.D."/>
            <person name="Hernandez B."/>
            <person name="Javaid M."/>
            <person name="Jayaseelan J.C."/>
            <person name="Lee S."/>
            <person name="Li M."/>
            <person name="Ming W."/>
            <person name="Munidasa M."/>
            <person name="Muniz J."/>
            <person name="Nguyen L."/>
            <person name="Ongeri F."/>
            <person name="Osuji N."/>
            <person name="Pu L.-L."/>
            <person name="Puazo M."/>
            <person name="Qu C."/>
            <person name="Quiroz J."/>
            <person name="Raj R."/>
            <person name="Weissenberger G."/>
            <person name="Xin Y."/>
            <person name="Zou X."/>
            <person name="Han Y."/>
            <person name="Richards S."/>
            <person name="Worley K."/>
            <person name="Muzny D."/>
            <person name="Gibbs R."/>
        </authorList>
    </citation>
    <scope>NUCLEOTIDE SEQUENCE</scope>
    <source>
        <strain evidence="6">Sampled in the wild</strain>
    </source>
</reference>